<gene>
    <name evidence="2" type="ORF">OMM_08546</name>
</gene>
<dbReference type="InterPro" id="IPR027417">
    <property type="entry name" value="P-loop_NTPase"/>
</dbReference>
<accession>A0A1V1P7C3</accession>
<dbReference type="SUPFAM" id="SSF52540">
    <property type="entry name" value="P-loop containing nucleoside triphosphate hydrolases"/>
    <property type="match status" value="1"/>
</dbReference>
<sequence length="616" mass="73539">MKDAHNFIKGVKVMIYALEERIGHPSLFCGRQQEMSRLMHWITRIPIKRSKSKALLGRRKSGKTAIMERLFNILWNQNDRIVPFYYEMKDQNRWLLHFADDYLRTCLTQYISFLSRTNLPFNREIYDWDTLFQKAEDLQQYSIIERIELFQKVYHQENEDQAISISIGTPYRLFEKDHNHFVIMIDEIQYMTKYIFQDKEQAVQIKNLPGIFHGMVELRFCPMLVSGSYIGWMKQMMQEMFVGGRLRIMEISSSLTFDEGMEAVYRYAEYNQFDIKEDAALAINLLSQSNPYYISSIIESDWPECDFSTHFGIVKTFANEIVDKTTELHRTWMEYIESTLEKVNDFYGKKILLMLSKDRDKEYARDEIMNAIEWPVEKEPELQKKLQQLIYGDLITEGSSAYHYKGIEDDVLHLIFYHKYQYEIHHQQANVQKELHQKIAHLEKDKKSMQSTINELKGRMLELVVWRELNRCKKERTSIKNLRNRLRPVISNHEMMDQQIRILEEATFDMVWMNYFLNLPANMPLEIDVLALKEDENTIFALAFETKNRNEKNLPSIDECNVFMTKLDAYKKSVNPEKQLRIYAVYFSANGFSDDVERWLHEKGILTVDWNQWDID</sequence>
<reference evidence="3" key="1">
    <citation type="submission" date="2012-11" db="EMBL/GenBank/DDBJ databases">
        <authorList>
            <person name="Lucero-Rivera Y.E."/>
            <person name="Tovar-Ramirez D."/>
        </authorList>
    </citation>
    <scope>NUCLEOTIDE SEQUENCE [LARGE SCALE GENOMIC DNA]</scope>
    <source>
        <strain evidence="3">Araruama</strain>
    </source>
</reference>
<keyword evidence="1" id="KW-0175">Coiled coil</keyword>
<evidence type="ECO:0000313" key="2">
    <source>
        <dbReference type="EMBL" id="ETR70799.1"/>
    </source>
</evidence>
<protein>
    <recommendedName>
        <fullName evidence="4">ATPase domain protein, prokaryote domain protein</fullName>
    </recommendedName>
</protein>
<organism evidence="2 3">
    <name type="scientific">Candidatus Magnetoglobus multicellularis str. Araruama</name>
    <dbReference type="NCBI Taxonomy" id="890399"/>
    <lineage>
        <taxon>Bacteria</taxon>
        <taxon>Pseudomonadati</taxon>
        <taxon>Thermodesulfobacteriota</taxon>
        <taxon>Desulfobacteria</taxon>
        <taxon>Desulfobacterales</taxon>
        <taxon>Desulfobacteraceae</taxon>
        <taxon>Candidatus Magnetoglobus</taxon>
    </lineage>
</organism>
<proteinExistence type="predicted"/>
<evidence type="ECO:0000256" key="1">
    <source>
        <dbReference type="SAM" id="Coils"/>
    </source>
</evidence>
<evidence type="ECO:0000313" key="3">
    <source>
        <dbReference type="Proteomes" id="UP000189670"/>
    </source>
</evidence>
<feature type="coiled-coil region" evidence="1">
    <location>
        <begin position="432"/>
        <end position="459"/>
    </location>
</feature>
<dbReference type="Proteomes" id="UP000189670">
    <property type="component" value="Unassembled WGS sequence"/>
</dbReference>
<dbReference type="EMBL" id="ATBP01000368">
    <property type="protein sequence ID" value="ETR70799.1"/>
    <property type="molecule type" value="Genomic_DNA"/>
</dbReference>
<dbReference type="Gene3D" id="3.40.50.300">
    <property type="entry name" value="P-loop containing nucleotide triphosphate hydrolases"/>
    <property type="match status" value="1"/>
</dbReference>
<dbReference type="PANTHER" id="PTHR34301:SF8">
    <property type="entry name" value="ATPASE DOMAIN-CONTAINING PROTEIN"/>
    <property type="match status" value="1"/>
</dbReference>
<comment type="caution">
    <text evidence="2">The sequence shown here is derived from an EMBL/GenBank/DDBJ whole genome shotgun (WGS) entry which is preliminary data.</text>
</comment>
<dbReference type="PANTHER" id="PTHR34301">
    <property type="entry name" value="DNA-BINDING PROTEIN-RELATED"/>
    <property type="match status" value="1"/>
</dbReference>
<evidence type="ECO:0008006" key="4">
    <source>
        <dbReference type="Google" id="ProtNLM"/>
    </source>
</evidence>
<name>A0A1V1P7C3_9BACT</name>
<dbReference type="AlphaFoldDB" id="A0A1V1P7C3"/>